<dbReference type="Pfam" id="PF00072">
    <property type="entry name" value="Response_reg"/>
    <property type="match status" value="2"/>
</dbReference>
<keyword evidence="17" id="KW-1185">Reference proteome</keyword>
<evidence type="ECO:0000256" key="4">
    <source>
        <dbReference type="ARBA" id="ARBA00022679"/>
    </source>
</evidence>
<dbReference type="InterPro" id="IPR013655">
    <property type="entry name" value="PAS_fold_3"/>
</dbReference>
<dbReference type="Gene3D" id="3.40.50.2300">
    <property type="match status" value="2"/>
</dbReference>
<dbReference type="InterPro" id="IPR036890">
    <property type="entry name" value="HATPase_C_sf"/>
</dbReference>
<dbReference type="CDD" id="cd00082">
    <property type="entry name" value="HisKA"/>
    <property type="match status" value="1"/>
</dbReference>
<feature type="domain" description="Response regulatory" evidence="13">
    <location>
        <begin position="877"/>
        <end position="998"/>
    </location>
</feature>
<feature type="domain" description="Histidine kinase" evidence="12">
    <location>
        <begin position="637"/>
        <end position="858"/>
    </location>
</feature>
<evidence type="ECO:0000256" key="6">
    <source>
        <dbReference type="ARBA" id="ARBA00022777"/>
    </source>
</evidence>
<dbReference type="SUPFAM" id="SSF55785">
    <property type="entry name" value="PYP-like sensor domain (PAS domain)"/>
    <property type="match status" value="3"/>
</dbReference>
<dbReference type="InterPro" id="IPR001610">
    <property type="entry name" value="PAC"/>
</dbReference>
<reference evidence="16 17" key="1">
    <citation type="submission" date="2015-10" db="EMBL/GenBank/DDBJ databases">
        <title>Draft Genome Sequence of Chlorobium limicola strain Frasassi Growing under Artificial Lighting in the Frasassi Cave System.</title>
        <authorList>
            <person name="Mansor M."/>
            <person name="Macalady J."/>
        </authorList>
    </citation>
    <scope>NUCLEOTIDE SEQUENCE [LARGE SCALE GENOMIC DNA]</scope>
    <source>
        <strain evidence="16 17">Frasassi</strain>
    </source>
</reference>
<evidence type="ECO:0000256" key="10">
    <source>
        <dbReference type="ARBA" id="ARBA00068150"/>
    </source>
</evidence>
<dbReference type="PROSITE" id="PS50113">
    <property type="entry name" value="PAC"/>
    <property type="match status" value="3"/>
</dbReference>
<dbReference type="InterPro" id="IPR035965">
    <property type="entry name" value="PAS-like_dom_sf"/>
</dbReference>
<dbReference type="PANTHER" id="PTHR45339">
    <property type="entry name" value="HYBRID SIGNAL TRANSDUCTION HISTIDINE KINASE J"/>
    <property type="match status" value="1"/>
</dbReference>
<dbReference type="PROSITE" id="PS50110">
    <property type="entry name" value="RESPONSE_REGULATORY"/>
    <property type="match status" value="2"/>
</dbReference>
<dbReference type="CDD" id="cd16922">
    <property type="entry name" value="HATPase_EvgS-ArcB-TorS-like"/>
    <property type="match status" value="1"/>
</dbReference>
<gene>
    <name evidence="16" type="ORF">ASB62_06360</name>
</gene>
<keyword evidence="6" id="KW-0418">Kinase</keyword>
<feature type="modified residue" description="4-aspartylphosphate" evidence="11">
    <location>
        <position position="931"/>
    </location>
</feature>
<dbReference type="InterPro" id="IPR029016">
    <property type="entry name" value="GAF-like_dom_sf"/>
</dbReference>
<dbReference type="SUPFAM" id="SSF47384">
    <property type="entry name" value="Homodimeric domain of signal transducing histidine kinase"/>
    <property type="match status" value="1"/>
</dbReference>
<comment type="catalytic activity">
    <reaction evidence="1">
        <text>ATP + protein L-histidine = ADP + protein N-phospho-L-histidine.</text>
        <dbReference type="EC" id="2.7.13.3"/>
    </reaction>
</comment>
<feature type="domain" description="PAC" evidence="15">
    <location>
        <begin position="433"/>
        <end position="485"/>
    </location>
</feature>
<feature type="domain" description="PAC" evidence="15">
    <location>
        <begin position="304"/>
        <end position="356"/>
    </location>
</feature>
<feature type="domain" description="PAC" evidence="15">
    <location>
        <begin position="561"/>
        <end position="612"/>
    </location>
</feature>
<comment type="subunit">
    <text evidence="9">At low DSF concentrations, interacts with RpfF.</text>
</comment>
<dbReference type="SMART" id="SM00387">
    <property type="entry name" value="HATPase_c"/>
    <property type="match status" value="1"/>
</dbReference>
<evidence type="ECO:0000256" key="2">
    <source>
        <dbReference type="ARBA" id="ARBA00012438"/>
    </source>
</evidence>
<keyword evidence="7" id="KW-0067">ATP-binding</keyword>
<dbReference type="Gene3D" id="3.30.450.20">
    <property type="entry name" value="PAS domain"/>
    <property type="match status" value="3"/>
</dbReference>
<dbReference type="SUPFAM" id="SSF55781">
    <property type="entry name" value="GAF domain-like"/>
    <property type="match status" value="1"/>
</dbReference>
<dbReference type="EC" id="2.7.13.3" evidence="2"/>
<dbReference type="Pfam" id="PF00512">
    <property type="entry name" value="HisKA"/>
    <property type="match status" value="1"/>
</dbReference>
<dbReference type="SMART" id="SM00388">
    <property type="entry name" value="HisKA"/>
    <property type="match status" value="1"/>
</dbReference>
<dbReference type="PROSITE" id="PS50109">
    <property type="entry name" value="HIS_KIN"/>
    <property type="match status" value="1"/>
</dbReference>
<feature type="domain" description="PAS" evidence="14">
    <location>
        <begin position="357"/>
        <end position="429"/>
    </location>
</feature>
<protein>
    <recommendedName>
        <fullName evidence="10">Sensory/regulatory protein RpfC</fullName>
        <ecNumber evidence="2">2.7.13.3</ecNumber>
    </recommendedName>
</protein>
<dbReference type="SUPFAM" id="SSF52172">
    <property type="entry name" value="CheY-like"/>
    <property type="match status" value="2"/>
</dbReference>
<dbReference type="Proteomes" id="UP000053937">
    <property type="component" value="Unassembled WGS sequence"/>
</dbReference>
<dbReference type="FunFam" id="3.30.565.10:FF:000010">
    <property type="entry name" value="Sensor histidine kinase RcsC"/>
    <property type="match status" value="1"/>
</dbReference>
<feature type="modified residue" description="4-aspartylphosphate" evidence="11">
    <location>
        <position position="1079"/>
    </location>
</feature>
<dbReference type="InterPro" id="IPR005467">
    <property type="entry name" value="His_kinase_dom"/>
</dbReference>
<dbReference type="CDD" id="cd17546">
    <property type="entry name" value="REC_hyHK_CKI1_RcsC-like"/>
    <property type="match status" value="1"/>
</dbReference>
<dbReference type="Gene3D" id="3.30.450.40">
    <property type="match status" value="1"/>
</dbReference>
<dbReference type="PRINTS" id="PR00344">
    <property type="entry name" value="BCTRLSENSOR"/>
</dbReference>
<dbReference type="PANTHER" id="PTHR45339:SF1">
    <property type="entry name" value="HYBRID SIGNAL TRANSDUCTION HISTIDINE KINASE J"/>
    <property type="match status" value="1"/>
</dbReference>
<dbReference type="SUPFAM" id="SSF55874">
    <property type="entry name" value="ATPase domain of HSP90 chaperone/DNA topoisomerase II/histidine kinase"/>
    <property type="match status" value="1"/>
</dbReference>
<dbReference type="FunFam" id="1.10.287.130:FF:000002">
    <property type="entry name" value="Two-component osmosensing histidine kinase"/>
    <property type="match status" value="1"/>
</dbReference>
<evidence type="ECO:0000259" key="15">
    <source>
        <dbReference type="PROSITE" id="PS50113"/>
    </source>
</evidence>
<name>A0A101JGU1_CHLLI</name>
<dbReference type="InterPro" id="IPR004358">
    <property type="entry name" value="Sig_transdc_His_kin-like_C"/>
</dbReference>
<dbReference type="InterPro" id="IPR011006">
    <property type="entry name" value="CheY-like_superfamily"/>
</dbReference>
<dbReference type="GO" id="GO:0000155">
    <property type="term" value="F:phosphorelay sensor kinase activity"/>
    <property type="evidence" value="ECO:0007669"/>
    <property type="project" value="InterPro"/>
</dbReference>
<keyword evidence="5" id="KW-0547">Nucleotide-binding</keyword>
<evidence type="ECO:0000256" key="5">
    <source>
        <dbReference type="ARBA" id="ARBA00022741"/>
    </source>
</evidence>
<organism evidence="16 17">
    <name type="scientific">Chlorobium limicola</name>
    <dbReference type="NCBI Taxonomy" id="1092"/>
    <lineage>
        <taxon>Bacteria</taxon>
        <taxon>Pseudomonadati</taxon>
        <taxon>Chlorobiota</taxon>
        <taxon>Chlorobiia</taxon>
        <taxon>Chlorobiales</taxon>
        <taxon>Chlorobiaceae</taxon>
        <taxon>Chlorobium/Pelodictyon group</taxon>
        <taxon>Chlorobium</taxon>
    </lineage>
</organism>
<evidence type="ECO:0000313" key="16">
    <source>
        <dbReference type="EMBL" id="KUL26573.1"/>
    </source>
</evidence>
<keyword evidence="8" id="KW-0902">Two-component regulatory system</keyword>
<evidence type="ECO:0000256" key="1">
    <source>
        <dbReference type="ARBA" id="ARBA00000085"/>
    </source>
</evidence>
<evidence type="ECO:0000256" key="9">
    <source>
        <dbReference type="ARBA" id="ARBA00064003"/>
    </source>
</evidence>
<dbReference type="Pfam" id="PF02518">
    <property type="entry name" value="HATPase_c"/>
    <property type="match status" value="1"/>
</dbReference>
<dbReference type="CDD" id="cd00130">
    <property type="entry name" value="PAS"/>
    <property type="match status" value="3"/>
</dbReference>
<dbReference type="InterPro" id="IPR003661">
    <property type="entry name" value="HisK_dim/P_dom"/>
</dbReference>
<feature type="domain" description="Response regulatory" evidence="13">
    <location>
        <begin position="1030"/>
        <end position="1149"/>
    </location>
</feature>
<dbReference type="EMBL" id="LMBR01000154">
    <property type="protein sequence ID" value="KUL26573.1"/>
    <property type="molecule type" value="Genomic_DNA"/>
</dbReference>
<dbReference type="Pfam" id="PF08447">
    <property type="entry name" value="PAS_3"/>
    <property type="match status" value="2"/>
</dbReference>
<dbReference type="Pfam" id="PF13426">
    <property type="entry name" value="PAS_9"/>
    <property type="match status" value="1"/>
</dbReference>
<evidence type="ECO:0000256" key="3">
    <source>
        <dbReference type="ARBA" id="ARBA00022553"/>
    </source>
</evidence>
<dbReference type="InterPro" id="IPR036097">
    <property type="entry name" value="HisK_dim/P_sf"/>
</dbReference>
<dbReference type="Gene3D" id="1.10.287.130">
    <property type="match status" value="1"/>
</dbReference>
<accession>A0A101JGU1</accession>
<dbReference type="InterPro" id="IPR003594">
    <property type="entry name" value="HATPase_dom"/>
</dbReference>
<evidence type="ECO:0000256" key="8">
    <source>
        <dbReference type="ARBA" id="ARBA00023012"/>
    </source>
</evidence>
<dbReference type="SMART" id="SM00086">
    <property type="entry name" value="PAC"/>
    <property type="match status" value="3"/>
</dbReference>
<evidence type="ECO:0000313" key="17">
    <source>
        <dbReference type="Proteomes" id="UP000053937"/>
    </source>
</evidence>
<dbReference type="InterPro" id="IPR000014">
    <property type="entry name" value="PAS"/>
</dbReference>
<dbReference type="Gene3D" id="3.30.565.10">
    <property type="entry name" value="Histidine kinase-like ATPase, C-terminal domain"/>
    <property type="match status" value="1"/>
</dbReference>
<evidence type="ECO:0000259" key="12">
    <source>
        <dbReference type="PROSITE" id="PS50109"/>
    </source>
</evidence>
<dbReference type="NCBIfam" id="TIGR00229">
    <property type="entry name" value="sensory_box"/>
    <property type="match status" value="3"/>
</dbReference>
<comment type="caution">
    <text evidence="16">The sequence shown here is derived from an EMBL/GenBank/DDBJ whole genome shotgun (WGS) entry which is preliminary data.</text>
</comment>
<dbReference type="SMART" id="SM00448">
    <property type="entry name" value="REC"/>
    <property type="match status" value="2"/>
</dbReference>
<dbReference type="AlphaFoldDB" id="A0A101JGU1"/>
<dbReference type="PROSITE" id="PS50112">
    <property type="entry name" value="PAS"/>
    <property type="match status" value="1"/>
</dbReference>
<sequence>MRFVSGSIGRSGFVCYLCIDRRFKFSAELMDEQSSFRAAPFASDSLSEKQCLAKNIRHHDFKVLMALRHINHLIITEHDPLRLITQVCDTLTSTLDYFNSWVVLFDGTGSVRQTAFSGFGESFKKMENQLRRGVYPDCLQKALDNRSGIVIDDPFSECLACPLSAFYNGRSGFSCVLECAGVIWGVLSVSVPKKFVAIPFEREYFIELANDLAYALHKIDDAEKLRLANDLVEHSQAVAFIWEKRNAWPVAFVSGNTERLFGVHAEDFKTGRVSFVSLIHPDDLQRVARDAASALSDPDASTVEHDDYRIVKPDGGIRWIKDMTNIRRKQDGLAAVCESILFDITAHKTVEDELHRSREQFMLAVNGSNDGIWDWNLQDGTLYLSPKWKEMLGYADHELRNVTASFVDNLHPEDKPVVGKFIRSYLRGDIRYFRQEFRMKHKDTSYRWILARGEAVRDAQGIPFRIAGSHTDITERKEAEEKLKARTLEFEHIFNNSHIGIMFLKGGRVFSRGNQRLADILGYKDPEDMKGLSMFQLHLDAGRYEEFGRQHYEKLSEGEQFQVDYQLRRKDGTPVWCTLSGKAIDPADLDKGVIWVIDDLEQRKLQELRLVDANRKFKEATCRAEMANKAKSEFLANMSHEIRTPLNGVTGMTGLLLESGLNAEQMRYADTVQSCAMSLLNLIDDILDLCKIEAGKLSLEMVDFDLACLLEDIADSMALKAQQKGLEYTFAIASDVPLSLRGDPARLRQVLNNLSGNAVKFTQEGEVVIRVAVDSLEGDTLRLLFSVTDTGIGISGDHQRIVFEQFTQADSSTTRKYGGTGLGLSIARQLVEMMGGEIGVKSREGEGSEFWFTAFFEKQSVQKKNDTDMTASFSGLRVLVVDDNAANREILTSQLNSWNVRVYPAEDGAGALRVLDECFGNGEPIAVAIIDMQMPVMDGCMLGQAIRRDCRFNALQMVMLTSIGRNNDDQRFLSAGFQAFLVKPARIRELKEVLFRLTGIKSDGMDPKKYGESTENLSIQIESGEKQKKRILLVEDNATNQLVAECMLRKLGFTADIVSNGLHALSALARNSYDLVFMDVQMPEMDGLEATRIIRDPSSDVLDHHVPVVAMTAHAMSGDRDVCIEAGMNDYITKPVSLDALTKVIEGLLFLRRPLNLL</sequence>
<proteinExistence type="predicted"/>
<evidence type="ECO:0000256" key="7">
    <source>
        <dbReference type="ARBA" id="ARBA00022840"/>
    </source>
</evidence>
<dbReference type="InterPro" id="IPR000700">
    <property type="entry name" value="PAS-assoc_C"/>
</dbReference>
<dbReference type="InterPro" id="IPR001789">
    <property type="entry name" value="Sig_transdc_resp-reg_receiver"/>
</dbReference>
<evidence type="ECO:0000256" key="11">
    <source>
        <dbReference type="PROSITE-ProRule" id="PRU00169"/>
    </source>
</evidence>
<evidence type="ECO:0000259" key="13">
    <source>
        <dbReference type="PROSITE" id="PS50110"/>
    </source>
</evidence>
<keyword evidence="3 11" id="KW-0597">Phosphoprotein</keyword>
<evidence type="ECO:0000259" key="14">
    <source>
        <dbReference type="PROSITE" id="PS50112"/>
    </source>
</evidence>
<keyword evidence="4" id="KW-0808">Transferase</keyword>
<dbReference type="SMART" id="SM00091">
    <property type="entry name" value="PAS"/>
    <property type="match status" value="3"/>
</dbReference>
<dbReference type="GO" id="GO:0005524">
    <property type="term" value="F:ATP binding"/>
    <property type="evidence" value="ECO:0007669"/>
    <property type="project" value="UniProtKB-KW"/>
</dbReference>